<dbReference type="InterPro" id="IPR000719">
    <property type="entry name" value="Prot_kinase_dom"/>
</dbReference>
<dbReference type="SUPFAM" id="SSF56112">
    <property type="entry name" value="Protein kinase-like (PK-like)"/>
    <property type="match status" value="1"/>
</dbReference>
<name>A0A061EYK6_THECC</name>
<dbReference type="Proteomes" id="UP000026915">
    <property type="component" value="Chromosome 5"/>
</dbReference>
<keyword evidence="8 12" id="KW-0067">ATP-binding</keyword>
<evidence type="ECO:0000256" key="5">
    <source>
        <dbReference type="ARBA" id="ARBA00022729"/>
    </source>
</evidence>
<keyword evidence="3" id="KW-0808">Transferase</keyword>
<dbReference type="FunFam" id="3.30.200.20:FF:000178">
    <property type="entry name" value="serine/threonine-protein kinase PBS1-like"/>
    <property type="match status" value="1"/>
</dbReference>
<proteinExistence type="predicted"/>
<evidence type="ECO:0000313" key="17">
    <source>
        <dbReference type="Proteomes" id="UP000026915"/>
    </source>
</evidence>
<gene>
    <name evidence="16" type="ORF">TCM_025258</name>
</gene>
<dbReference type="Gene3D" id="3.30.200.20">
    <property type="entry name" value="Phosphorylase Kinase, domain 1"/>
    <property type="match status" value="1"/>
</dbReference>
<keyword evidence="9 13" id="KW-1133">Transmembrane helix</keyword>
<dbReference type="AlphaFoldDB" id="A0A061EYK6"/>
<evidence type="ECO:0000256" key="12">
    <source>
        <dbReference type="PROSITE-ProRule" id="PRU10141"/>
    </source>
</evidence>
<reference evidence="16 17" key="1">
    <citation type="journal article" date="2013" name="Genome Biol.">
        <title>The genome sequence of the most widely cultivated cacao type and its use to identify candidate genes regulating pod color.</title>
        <authorList>
            <person name="Motamayor J.C."/>
            <person name="Mockaitis K."/>
            <person name="Schmutz J."/>
            <person name="Haiminen N."/>
            <person name="Iii D.L."/>
            <person name="Cornejo O."/>
            <person name="Findley S.D."/>
            <person name="Zheng P."/>
            <person name="Utro F."/>
            <person name="Royaert S."/>
            <person name="Saski C."/>
            <person name="Jenkins J."/>
            <person name="Podicheti R."/>
            <person name="Zhao M."/>
            <person name="Scheffler B.E."/>
            <person name="Stack J.C."/>
            <person name="Feltus F.A."/>
            <person name="Mustiga G.M."/>
            <person name="Amores F."/>
            <person name="Phillips W."/>
            <person name="Marelli J.P."/>
            <person name="May G.D."/>
            <person name="Shapiro H."/>
            <person name="Ma J."/>
            <person name="Bustamante C.D."/>
            <person name="Schnell R.J."/>
            <person name="Main D."/>
            <person name="Gilbert D."/>
            <person name="Parida L."/>
            <person name="Kuhn D.N."/>
        </authorList>
    </citation>
    <scope>NUCLEOTIDE SEQUENCE [LARGE SCALE GENOMIC DNA]</scope>
    <source>
        <strain evidence="17">cv. Matina 1-6</strain>
    </source>
</reference>
<dbReference type="Gene3D" id="1.10.510.10">
    <property type="entry name" value="Transferase(Phosphotransferase) domain 1"/>
    <property type="match status" value="1"/>
</dbReference>
<dbReference type="InterPro" id="IPR011009">
    <property type="entry name" value="Kinase-like_dom_sf"/>
</dbReference>
<feature type="chain" id="PRO_5001597444" evidence="14">
    <location>
        <begin position="24"/>
        <end position="599"/>
    </location>
</feature>
<keyword evidence="10 13" id="KW-0472">Membrane</keyword>
<evidence type="ECO:0000256" key="14">
    <source>
        <dbReference type="SAM" id="SignalP"/>
    </source>
</evidence>
<dbReference type="FunFam" id="1.10.510.10:FF:000590">
    <property type="entry name" value="PR5-like receptor kinase"/>
    <property type="match status" value="1"/>
</dbReference>
<evidence type="ECO:0000256" key="4">
    <source>
        <dbReference type="ARBA" id="ARBA00022692"/>
    </source>
</evidence>
<protein>
    <submittedName>
        <fullName evidence="16">Receptor-like protein kinase</fullName>
    </submittedName>
</protein>
<dbReference type="InterPro" id="IPR045874">
    <property type="entry name" value="LRK10/LRL21-25-like"/>
</dbReference>
<keyword evidence="5 14" id="KW-0732">Signal</keyword>
<dbReference type="Gramene" id="EOY09891">
    <property type="protein sequence ID" value="EOY09891"/>
    <property type="gene ID" value="TCM_025258"/>
</dbReference>
<dbReference type="SMART" id="SM00220">
    <property type="entry name" value="S_TKc"/>
    <property type="match status" value="1"/>
</dbReference>
<evidence type="ECO:0000256" key="6">
    <source>
        <dbReference type="ARBA" id="ARBA00022741"/>
    </source>
</evidence>
<evidence type="ECO:0000256" key="7">
    <source>
        <dbReference type="ARBA" id="ARBA00022777"/>
    </source>
</evidence>
<keyword evidence="16" id="KW-0675">Receptor</keyword>
<evidence type="ECO:0000256" key="8">
    <source>
        <dbReference type="ARBA" id="ARBA00022840"/>
    </source>
</evidence>
<dbReference type="OMA" id="KIWYEYS"/>
<keyword evidence="2" id="KW-0723">Serine/threonine-protein kinase</keyword>
<feature type="signal peptide" evidence="14">
    <location>
        <begin position="1"/>
        <end position="23"/>
    </location>
</feature>
<dbReference type="PROSITE" id="PS50011">
    <property type="entry name" value="PROTEIN_KINASE_DOM"/>
    <property type="match status" value="1"/>
</dbReference>
<evidence type="ECO:0000256" key="11">
    <source>
        <dbReference type="ARBA" id="ARBA00023180"/>
    </source>
</evidence>
<sequence>MHLGRSVCTTFFLLQLFLLCCGAKKLPYECQKPSSCGQILNISHPFGLIGDPRNCGEKPRYQLECENNNTIFNSKDLKYYVLAIDYQNSTIRVVDAGLLQRNNCSSLPFRSFSSCDLEDDGLYLMAMATVLYLSCENPVNSSHYIDTRPCTHGVYNSSNRSSMERQYYSYVMLGYREVSEIADHCKIDMVVKSSSPTIYSENLSYADIHNELLYGIQLWYGEPNPNPFGFLSKIPDFFFFITTSLPLYAAPLIVLLMFAERLCGLPLVIAFLIYKWRRRHLSMFDMVEDFLQSQNNLTPIKYSFSEIKKMTNGFKNKLGEGGYGSVYKGKLRSGCMVAVKILGKSKCNGQEFINEVATIGRIHHVNVVQLIGFCAERSKRALVYEFMANGSLEKYIFSNESSTSLSCKKMYEISIGVARGIEYLHKGCDMQILHFDIKPHNILLDENFTPKVSDFGLAKLYPIEDSMVPQTAARGTMGYMAPELFYKNIGGISYKADVYSFGMLLMEMVGRRKNLNAFAEHSSQIYFPSWVFDQLTLGKEIEIGEITDEEKEIVKKMVIVSLWCIQMKPSNRPSMNKVVEMLQNEAECLQMPPAPFNLV</sequence>
<evidence type="ECO:0000256" key="13">
    <source>
        <dbReference type="SAM" id="Phobius"/>
    </source>
</evidence>
<dbReference type="HOGENOM" id="CLU_000288_115_7_1"/>
<dbReference type="Pfam" id="PF13947">
    <property type="entry name" value="GUB_WAK_bind"/>
    <property type="match status" value="1"/>
</dbReference>
<dbReference type="GO" id="GO:0030247">
    <property type="term" value="F:polysaccharide binding"/>
    <property type="evidence" value="ECO:0007669"/>
    <property type="project" value="InterPro"/>
</dbReference>
<evidence type="ECO:0000256" key="9">
    <source>
        <dbReference type="ARBA" id="ARBA00022989"/>
    </source>
</evidence>
<dbReference type="PANTHER" id="PTHR27009">
    <property type="entry name" value="RUST RESISTANCE KINASE LR10-RELATED"/>
    <property type="match status" value="1"/>
</dbReference>
<evidence type="ECO:0000259" key="15">
    <source>
        <dbReference type="PROSITE" id="PS50011"/>
    </source>
</evidence>
<evidence type="ECO:0000256" key="1">
    <source>
        <dbReference type="ARBA" id="ARBA00004479"/>
    </source>
</evidence>
<keyword evidence="7 16" id="KW-0418">Kinase</keyword>
<evidence type="ECO:0000256" key="3">
    <source>
        <dbReference type="ARBA" id="ARBA00022679"/>
    </source>
</evidence>
<dbReference type="PROSITE" id="PS00108">
    <property type="entry name" value="PROTEIN_KINASE_ST"/>
    <property type="match status" value="1"/>
</dbReference>
<feature type="transmembrane region" description="Helical" evidence="13">
    <location>
        <begin position="248"/>
        <end position="274"/>
    </location>
</feature>
<dbReference type="InParanoid" id="A0A061EYK6"/>
<dbReference type="InterPro" id="IPR008271">
    <property type="entry name" value="Ser/Thr_kinase_AS"/>
</dbReference>
<dbReference type="GO" id="GO:0016020">
    <property type="term" value="C:membrane"/>
    <property type="evidence" value="ECO:0007669"/>
    <property type="project" value="UniProtKB-SubCell"/>
</dbReference>
<dbReference type="PROSITE" id="PS00107">
    <property type="entry name" value="PROTEIN_KINASE_ATP"/>
    <property type="match status" value="1"/>
</dbReference>
<accession>A0A061EYK6</accession>
<dbReference type="GO" id="GO:0005524">
    <property type="term" value="F:ATP binding"/>
    <property type="evidence" value="ECO:0007669"/>
    <property type="project" value="UniProtKB-UniRule"/>
</dbReference>
<dbReference type="GO" id="GO:0004674">
    <property type="term" value="F:protein serine/threonine kinase activity"/>
    <property type="evidence" value="ECO:0007669"/>
    <property type="project" value="UniProtKB-KW"/>
</dbReference>
<dbReference type="Pfam" id="PF00069">
    <property type="entry name" value="Pkinase"/>
    <property type="match status" value="1"/>
</dbReference>
<keyword evidence="17" id="KW-1185">Reference proteome</keyword>
<keyword evidence="4 13" id="KW-0812">Transmembrane</keyword>
<keyword evidence="6 12" id="KW-0547">Nucleotide-binding</keyword>
<dbReference type="eggNOG" id="KOG1187">
    <property type="taxonomic scope" value="Eukaryota"/>
</dbReference>
<evidence type="ECO:0000313" key="16">
    <source>
        <dbReference type="EMBL" id="EOY09891.1"/>
    </source>
</evidence>
<comment type="subcellular location">
    <subcellularLocation>
        <location evidence="1">Membrane</location>
        <topology evidence="1">Single-pass type I membrane protein</topology>
    </subcellularLocation>
</comment>
<keyword evidence="11" id="KW-0325">Glycoprotein</keyword>
<organism evidence="16 17">
    <name type="scientific">Theobroma cacao</name>
    <name type="common">Cacao</name>
    <name type="synonym">Cocoa</name>
    <dbReference type="NCBI Taxonomy" id="3641"/>
    <lineage>
        <taxon>Eukaryota</taxon>
        <taxon>Viridiplantae</taxon>
        <taxon>Streptophyta</taxon>
        <taxon>Embryophyta</taxon>
        <taxon>Tracheophyta</taxon>
        <taxon>Spermatophyta</taxon>
        <taxon>Magnoliopsida</taxon>
        <taxon>eudicotyledons</taxon>
        <taxon>Gunneridae</taxon>
        <taxon>Pentapetalae</taxon>
        <taxon>rosids</taxon>
        <taxon>malvids</taxon>
        <taxon>Malvales</taxon>
        <taxon>Malvaceae</taxon>
        <taxon>Byttnerioideae</taxon>
        <taxon>Theobroma</taxon>
    </lineage>
</organism>
<dbReference type="InterPro" id="IPR017441">
    <property type="entry name" value="Protein_kinase_ATP_BS"/>
</dbReference>
<dbReference type="InterPro" id="IPR025287">
    <property type="entry name" value="WAK_GUB"/>
</dbReference>
<dbReference type="EMBL" id="CM001883">
    <property type="protein sequence ID" value="EOY09891.1"/>
    <property type="molecule type" value="Genomic_DNA"/>
</dbReference>
<evidence type="ECO:0000256" key="10">
    <source>
        <dbReference type="ARBA" id="ARBA00023136"/>
    </source>
</evidence>
<evidence type="ECO:0000256" key="2">
    <source>
        <dbReference type="ARBA" id="ARBA00022527"/>
    </source>
</evidence>
<feature type="domain" description="Protein kinase" evidence="15">
    <location>
        <begin position="312"/>
        <end position="589"/>
    </location>
</feature>
<feature type="binding site" evidence="12">
    <location>
        <position position="340"/>
    </location>
    <ligand>
        <name>ATP</name>
        <dbReference type="ChEBI" id="CHEBI:30616"/>
    </ligand>
</feature>